<dbReference type="PRINTS" id="PR00301">
    <property type="entry name" value="HEATSHOCK70"/>
</dbReference>
<evidence type="ECO:0000313" key="6">
    <source>
        <dbReference type="EMBL" id="JAP79074.1"/>
    </source>
</evidence>
<dbReference type="Gene3D" id="3.90.640.10">
    <property type="entry name" value="Actin, Chain A, domain 4"/>
    <property type="match status" value="1"/>
</dbReference>
<dbReference type="AlphaFoldDB" id="A0A131YIG3"/>
<evidence type="ECO:0000256" key="1">
    <source>
        <dbReference type="ARBA" id="ARBA00007381"/>
    </source>
</evidence>
<feature type="region of interest" description="Disordered" evidence="5">
    <location>
        <begin position="488"/>
        <end position="515"/>
    </location>
</feature>
<dbReference type="GO" id="GO:0140662">
    <property type="term" value="F:ATP-dependent protein folding chaperone"/>
    <property type="evidence" value="ECO:0007669"/>
    <property type="project" value="InterPro"/>
</dbReference>
<reference evidence="6" key="1">
    <citation type="journal article" date="2016" name="Ticks Tick Borne Dis.">
        <title>De novo assembly and annotation of the salivary gland transcriptome of Rhipicephalus appendiculatus male and female ticks during blood feeding.</title>
        <authorList>
            <person name="de Castro M.H."/>
            <person name="de Klerk D."/>
            <person name="Pienaar R."/>
            <person name="Latif A.A."/>
            <person name="Rees D.J."/>
            <person name="Mans B.J."/>
        </authorList>
    </citation>
    <scope>NUCLEOTIDE SEQUENCE</scope>
    <source>
        <tissue evidence="6">Salivary glands</tissue>
    </source>
</reference>
<sequence length="515" mass="54862">MAASFGLYFGNTNLCLAIHKDGNTEAVTNDSGDRVTPAVIAFSNGEKSVGLAAKSEMARNPSGTICNLKCLIAATSPEEVQKIASDSPCKIVTEGDRVHYEVSSAEDSRSTRHSCSDVLVYLFRKMFEVAESQGSDDYPAVVTVPPEFDEQQRQLVAAAATKAGFQVLRLVNEPTAAALAYHMGAAPSPDVCRYLLYRLGGRTASASVVAVCNGAYRLVAHATAQPALGGKDFTAAVVDHCAQEFKRQSRGADLRESRRALARLWNAAETAKHVLATLETAQCFAESVYEGMDLSLNISRARFESLLGSLLTRCAELVDEVLRQGGLEASDIHKVVLCGGSTKVRRLRSLLASRFPTSQLLDTHSPDEVIALGAAMQAALLSSRGEAVRDVPHRVEVPALAHGVYIKTGTEGSLTEVLGQGTPVPARWQQPVARAESETSAMLEVYEGRGDGQDAALLARVCMDGLEEESKLVASVSIRSDGSVHISFTDKHSGRTESVTLDPTAMSDASDTSGS</sequence>
<dbReference type="GO" id="GO:0005524">
    <property type="term" value="F:ATP binding"/>
    <property type="evidence" value="ECO:0007669"/>
    <property type="project" value="UniProtKB-KW"/>
</dbReference>
<evidence type="ECO:0000256" key="5">
    <source>
        <dbReference type="SAM" id="MobiDB-lite"/>
    </source>
</evidence>
<evidence type="ECO:0000256" key="4">
    <source>
        <dbReference type="RuleBase" id="RU003322"/>
    </source>
</evidence>
<keyword evidence="3 4" id="KW-0067">ATP-binding</keyword>
<dbReference type="Gene3D" id="3.30.420.40">
    <property type="match status" value="2"/>
</dbReference>
<dbReference type="FunFam" id="3.90.640.10:FF:000010">
    <property type="entry name" value="heat shock 70 kDa protein 14"/>
    <property type="match status" value="1"/>
</dbReference>
<dbReference type="InterPro" id="IPR029047">
    <property type="entry name" value="HSP70_peptide-bd_sf"/>
</dbReference>
<evidence type="ECO:0000256" key="2">
    <source>
        <dbReference type="ARBA" id="ARBA00022741"/>
    </source>
</evidence>
<dbReference type="PANTHER" id="PTHR19375">
    <property type="entry name" value="HEAT SHOCK PROTEIN 70KDA"/>
    <property type="match status" value="1"/>
</dbReference>
<accession>A0A131YIG3</accession>
<dbReference type="InterPro" id="IPR013126">
    <property type="entry name" value="Hsp_70_fam"/>
</dbReference>
<name>A0A131YIG3_RHIAP</name>
<dbReference type="SUPFAM" id="SSF100920">
    <property type="entry name" value="Heat shock protein 70kD (HSP70), peptide-binding domain"/>
    <property type="match status" value="1"/>
</dbReference>
<dbReference type="InterPro" id="IPR043129">
    <property type="entry name" value="ATPase_NBD"/>
</dbReference>
<evidence type="ECO:0000256" key="3">
    <source>
        <dbReference type="ARBA" id="ARBA00022840"/>
    </source>
</evidence>
<protein>
    <submittedName>
        <fullName evidence="6">Heat shock protein 14</fullName>
    </submittedName>
</protein>
<organism evidence="6">
    <name type="scientific">Rhipicephalus appendiculatus</name>
    <name type="common">Brown ear tick</name>
    <dbReference type="NCBI Taxonomy" id="34631"/>
    <lineage>
        <taxon>Eukaryota</taxon>
        <taxon>Metazoa</taxon>
        <taxon>Ecdysozoa</taxon>
        <taxon>Arthropoda</taxon>
        <taxon>Chelicerata</taxon>
        <taxon>Arachnida</taxon>
        <taxon>Acari</taxon>
        <taxon>Parasitiformes</taxon>
        <taxon>Ixodida</taxon>
        <taxon>Ixodoidea</taxon>
        <taxon>Ixodidae</taxon>
        <taxon>Rhipicephalinae</taxon>
        <taxon>Rhipicephalus</taxon>
        <taxon>Rhipicephalus</taxon>
    </lineage>
</organism>
<keyword evidence="6" id="KW-0346">Stress response</keyword>
<dbReference type="EMBL" id="GEDV01009483">
    <property type="protein sequence ID" value="JAP79074.1"/>
    <property type="molecule type" value="Transcribed_RNA"/>
</dbReference>
<dbReference type="Gene3D" id="2.60.34.10">
    <property type="entry name" value="Substrate Binding Domain Of DNAk, Chain A, domain 1"/>
    <property type="match status" value="1"/>
</dbReference>
<dbReference type="SUPFAM" id="SSF53067">
    <property type="entry name" value="Actin-like ATPase domain"/>
    <property type="match status" value="2"/>
</dbReference>
<proteinExistence type="inferred from homology"/>
<dbReference type="Pfam" id="PF00012">
    <property type="entry name" value="HSP70"/>
    <property type="match status" value="1"/>
</dbReference>
<dbReference type="Gene3D" id="3.30.30.30">
    <property type="match status" value="1"/>
</dbReference>
<comment type="similarity">
    <text evidence="1 4">Belongs to the heat shock protein 70 family.</text>
</comment>
<keyword evidence="2 4" id="KW-0547">Nucleotide-binding</keyword>
<feature type="compositionally biased region" description="Polar residues" evidence="5">
    <location>
        <begin position="496"/>
        <end position="515"/>
    </location>
</feature>